<evidence type="ECO:0000256" key="1">
    <source>
        <dbReference type="SAM" id="MobiDB-lite"/>
    </source>
</evidence>
<feature type="region of interest" description="Disordered" evidence="1">
    <location>
        <begin position="1"/>
        <end position="23"/>
    </location>
</feature>
<dbReference type="Pfam" id="PF00561">
    <property type="entry name" value="Abhydrolase_1"/>
    <property type="match status" value="1"/>
</dbReference>
<dbReference type="RefSeq" id="WP_340336656.1">
    <property type="nucleotide sequence ID" value="NZ_JBBKZS010000007.1"/>
</dbReference>
<protein>
    <submittedName>
        <fullName evidence="3">Alpha/beta fold hydrolase</fullName>
    </submittedName>
</protein>
<dbReference type="PANTHER" id="PTHR36837:SF2">
    <property type="entry name" value="POLY(3-HYDROXYALKANOATE) POLYMERASE SUBUNIT PHAC"/>
    <property type="match status" value="1"/>
</dbReference>
<keyword evidence="3" id="KW-0378">Hydrolase</keyword>
<gene>
    <name evidence="3" type="ORF">WKW79_18590</name>
</gene>
<dbReference type="InterPro" id="IPR000073">
    <property type="entry name" value="AB_hydrolase_1"/>
</dbReference>
<sequence>MTAVAKPVAKPASAQSARKPADSAITQRLRTEVERTIQRSLKGLRYLGSPSPAVGPSAKTLLHRRGTLSLYHYHATTEEVYRVPILFVMAPTNKAYIFDLAKRQSMIEYLLARGYDVYVIDWNAPTREESRLKIEDYALDFIPDCLRRVQQDSGEQDVTLIGYCMAGVLSTIYTALNPDGPVKNLVCFTTPVDWKKMPLFQAMSDQRHFEVDRMVDAVGNIPADFVINAFDIQRPAGRIAGQIRLLDNMWNDEYVKGHRMMNRWGSETLPQAGEYYRQIVKELMWKNSLCEGTLRIGGRLVDLKNITVPILHVIGEHDTLVPPECARPLLEGVGSRDKQEVVLPGGHVSLVAGPNAVKRMWPALDQWLGKRSV</sequence>
<evidence type="ECO:0000313" key="4">
    <source>
        <dbReference type="Proteomes" id="UP001367030"/>
    </source>
</evidence>
<accession>A0ABU8XA54</accession>
<name>A0ABU8XA54_9BURK</name>
<feature type="compositionally biased region" description="Low complexity" evidence="1">
    <location>
        <begin position="1"/>
        <end position="17"/>
    </location>
</feature>
<dbReference type="SUPFAM" id="SSF53474">
    <property type="entry name" value="alpha/beta-Hydrolases"/>
    <property type="match status" value="1"/>
</dbReference>
<dbReference type="Gene3D" id="3.40.50.1820">
    <property type="entry name" value="alpha/beta hydrolase"/>
    <property type="match status" value="1"/>
</dbReference>
<reference evidence="3 4" key="1">
    <citation type="submission" date="2024-03" db="EMBL/GenBank/DDBJ databases">
        <title>Novel species of the genus Variovorax.</title>
        <authorList>
            <person name="Liu Q."/>
            <person name="Xin Y.-H."/>
        </authorList>
    </citation>
    <scope>NUCLEOTIDE SEQUENCE [LARGE SCALE GENOMIC DNA]</scope>
    <source>
        <strain evidence="3 4">KACC 18901</strain>
    </source>
</reference>
<dbReference type="EMBL" id="JBBKZS010000007">
    <property type="protein sequence ID" value="MEJ8856591.1"/>
    <property type="molecule type" value="Genomic_DNA"/>
</dbReference>
<dbReference type="GO" id="GO:0016787">
    <property type="term" value="F:hydrolase activity"/>
    <property type="evidence" value="ECO:0007669"/>
    <property type="project" value="UniProtKB-KW"/>
</dbReference>
<comment type="caution">
    <text evidence="3">The sequence shown here is derived from an EMBL/GenBank/DDBJ whole genome shotgun (WGS) entry which is preliminary data.</text>
</comment>
<evidence type="ECO:0000259" key="2">
    <source>
        <dbReference type="Pfam" id="PF00561"/>
    </source>
</evidence>
<organism evidence="3 4">
    <name type="scientific">Variovorax robiniae</name>
    <dbReference type="NCBI Taxonomy" id="1836199"/>
    <lineage>
        <taxon>Bacteria</taxon>
        <taxon>Pseudomonadati</taxon>
        <taxon>Pseudomonadota</taxon>
        <taxon>Betaproteobacteria</taxon>
        <taxon>Burkholderiales</taxon>
        <taxon>Comamonadaceae</taxon>
        <taxon>Variovorax</taxon>
    </lineage>
</organism>
<dbReference type="InterPro" id="IPR029058">
    <property type="entry name" value="AB_hydrolase_fold"/>
</dbReference>
<proteinExistence type="predicted"/>
<feature type="domain" description="AB hydrolase-1" evidence="2">
    <location>
        <begin position="106"/>
        <end position="351"/>
    </location>
</feature>
<evidence type="ECO:0000313" key="3">
    <source>
        <dbReference type="EMBL" id="MEJ8856591.1"/>
    </source>
</evidence>
<keyword evidence="4" id="KW-1185">Reference proteome</keyword>
<dbReference type="Proteomes" id="UP001367030">
    <property type="component" value="Unassembled WGS sequence"/>
</dbReference>
<dbReference type="PANTHER" id="PTHR36837">
    <property type="entry name" value="POLY(3-HYDROXYALKANOATE) POLYMERASE SUBUNIT PHAC"/>
    <property type="match status" value="1"/>
</dbReference>
<dbReference type="InterPro" id="IPR051321">
    <property type="entry name" value="PHA/PHB_synthase"/>
</dbReference>